<dbReference type="InterPro" id="IPR026987">
    <property type="entry name" value="WDR18_C"/>
</dbReference>
<evidence type="ECO:0000313" key="13">
    <source>
        <dbReference type="EMBL" id="KAJ1215507.1"/>
    </source>
</evidence>
<evidence type="ECO:0000313" key="14">
    <source>
        <dbReference type="Proteomes" id="UP001066276"/>
    </source>
</evidence>
<dbReference type="InterPro" id="IPR045227">
    <property type="entry name" value="WDR18/Ipi3/RID3"/>
</dbReference>
<dbReference type="GO" id="GO:0005730">
    <property type="term" value="C:nucleolus"/>
    <property type="evidence" value="ECO:0007669"/>
    <property type="project" value="UniProtKB-SubCell"/>
</dbReference>
<dbReference type="GO" id="GO:0006364">
    <property type="term" value="P:rRNA processing"/>
    <property type="evidence" value="ECO:0007669"/>
    <property type="project" value="UniProtKB-UniRule"/>
</dbReference>
<dbReference type="InterPro" id="IPR019775">
    <property type="entry name" value="WD40_repeat_CS"/>
</dbReference>
<dbReference type="Pfam" id="PF14077">
    <property type="entry name" value="WDR18_C"/>
    <property type="match status" value="1"/>
</dbReference>
<evidence type="ECO:0000256" key="10">
    <source>
        <dbReference type="PROSITE-ProRule" id="PRU00221"/>
    </source>
</evidence>
<keyword evidence="4" id="KW-0963">Cytoplasm</keyword>
<evidence type="ECO:0000256" key="11">
    <source>
        <dbReference type="RuleBase" id="RU369067"/>
    </source>
</evidence>
<dbReference type="Proteomes" id="UP001066276">
    <property type="component" value="Chromosome 1_1"/>
</dbReference>
<evidence type="ECO:0000256" key="2">
    <source>
        <dbReference type="ARBA" id="ARBA00004642"/>
    </source>
</evidence>
<feature type="domain" description="WD repeat-containing protein 18 C-terminal" evidence="12">
    <location>
        <begin position="230"/>
        <end position="277"/>
    </location>
</feature>
<keyword evidence="11" id="KW-0698">rRNA processing</keyword>
<evidence type="ECO:0000256" key="8">
    <source>
        <dbReference type="ARBA" id="ARBA00024190"/>
    </source>
</evidence>
<dbReference type="PROSITE" id="PS50294">
    <property type="entry name" value="WD_REPEATS_REGION"/>
    <property type="match status" value="1"/>
</dbReference>
<protein>
    <recommendedName>
        <fullName evidence="3">WD repeat-containing protein 18</fullName>
    </recommendedName>
</protein>
<sequence>MNTEQSQLAEPLHVWSQHTLPITDLQCGAGGALARAATSFLDQTAKLWSIPSGDLLMSILFDVRIMAVTLDPTEYHMFCGVSNGSIFQVDLRARPVQRDRAFQTEKESSRMFRGHRNQVMCLSVSKNGQLLLSGSHDETVQLWDIQSKQCLQTVVHKGPVTNAVITPAPVSMFSTDSRPSIPLPRFSKHLQGAESNDEQGSGGVTIRLGLHQQGSAETYLQKADRLHGLMCDSLDKSDLGDSEQLMVRVTELKDEVSTLRKINKDLFNFSARIITKP</sequence>
<keyword evidence="14" id="KW-1185">Reference proteome</keyword>
<name>A0AAV7WS56_PLEWA</name>
<evidence type="ECO:0000259" key="12">
    <source>
        <dbReference type="Pfam" id="PF14077"/>
    </source>
</evidence>
<dbReference type="FunFam" id="2.130.10.10:FF:000467">
    <property type="entry name" value="WD repeat domain 18"/>
    <property type="match status" value="1"/>
</dbReference>
<dbReference type="PROSITE" id="PS50082">
    <property type="entry name" value="WD_REPEATS_2"/>
    <property type="match status" value="1"/>
</dbReference>
<dbReference type="AlphaFoldDB" id="A0AAV7WS56"/>
<dbReference type="Pfam" id="PF00400">
    <property type="entry name" value="WD40"/>
    <property type="match status" value="1"/>
</dbReference>
<dbReference type="GO" id="GO:0120330">
    <property type="term" value="C:rixosome complex"/>
    <property type="evidence" value="ECO:0007669"/>
    <property type="project" value="TreeGrafter"/>
</dbReference>
<dbReference type="PANTHER" id="PTHR18763">
    <property type="entry name" value="WD-REPEAT PROTEIN 18"/>
    <property type="match status" value="1"/>
</dbReference>
<gene>
    <name evidence="13" type="ORF">NDU88_003115</name>
</gene>
<keyword evidence="7 11" id="KW-0539">Nucleus</keyword>
<evidence type="ECO:0000256" key="1">
    <source>
        <dbReference type="ARBA" id="ARBA00004604"/>
    </source>
</evidence>
<dbReference type="Gene3D" id="2.130.10.10">
    <property type="entry name" value="YVTN repeat-like/Quinoprotein amine dehydrogenase"/>
    <property type="match status" value="2"/>
</dbReference>
<evidence type="ECO:0000256" key="5">
    <source>
        <dbReference type="ARBA" id="ARBA00022574"/>
    </source>
</evidence>
<dbReference type="InterPro" id="IPR001680">
    <property type="entry name" value="WD40_rpt"/>
</dbReference>
<dbReference type="PROSITE" id="PS00678">
    <property type="entry name" value="WD_REPEATS_1"/>
    <property type="match status" value="1"/>
</dbReference>
<dbReference type="InterPro" id="IPR015943">
    <property type="entry name" value="WD40/YVTN_repeat-like_dom_sf"/>
</dbReference>
<dbReference type="InterPro" id="IPR036322">
    <property type="entry name" value="WD40_repeat_dom_sf"/>
</dbReference>
<evidence type="ECO:0000256" key="3">
    <source>
        <dbReference type="ARBA" id="ARBA00021267"/>
    </source>
</evidence>
<evidence type="ECO:0000256" key="4">
    <source>
        <dbReference type="ARBA" id="ARBA00022490"/>
    </source>
</evidence>
<dbReference type="SMART" id="SM00320">
    <property type="entry name" value="WD40"/>
    <property type="match status" value="3"/>
</dbReference>
<dbReference type="SUPFAM" id="SSF50978">
    <property type="entry name" value="WD40 repeat-like"/>
    <property type="match status" value="1"/>
</dbReference>
<feature type="repeat" description="WD" evidence="10">
    <location>
        <begin position="112"/>
        <end position="153"/>
    </location>
</feature>
<comment type="function">
    <text evidence="9">Functions as a component of the Five Friends of Methylated CHTOP (5FMC) complex; the 5FMC complex is recruited to ZNF148 by methylated CHTOP, leading to desumoylation of ZNF148 and subsequent transactivation of ZNF148 target genes. Component of the PELP1 complex involved in the nucleolar steps of 28S rRNA maturation and the subsequent nucleoplasmic transit of the pre-60S ribosomal subunit. May play a role during development.</text>
</comment>
<comment type="subcellular location">
    <subcellularLocation>
        <location evidence="8">Dynein axonemal particle</location>
    </subcellularLocation>
    <subcellularLocation>
        <location evidence="1">Nucleus</location>
        <location evidence="1">Nucleolus</location>
    </subcellularLocation>
    <subcellularLocation>
        <location evidence="2">Nucleus</location>
        <location evidence="2">Nucleoplasm</location>
    </subcellularLocation>
</comment>
<reference evidence="13" key="1">
    <citation type="journal article" date="2022" name="bioRxiv">
        <title>Sequencing and chromosome-scale assembly of the giantPleurodeles waltlgenome.</title>
        <authorList>
            <person name="Brown T."/>
            <person name="Elewa A."/>
            <person name="Iarovenko S."/>
            <person name="Subramanian E."/>
            <person name="Araus A.J."/>
            <person name="Petzold A."/>
            <person name="Susuki M."/>
            <person name="Suzuki K.-i.T."/>
            <person name="Hayashi T."/>
            <person name="Toyoda A."/>
            <person name="Oliveira C."/>
            <person name="Osipova E."/>
            <person name="Leigh N.D."/>
            <person name="Simon A."/>
            <person name="Yun M.H."/>
        </authorList>
    </citation>
    <scope>NUCLEOTIDE SEQUENCE</scope>
    <source>
        <strain evidence="13">20211129_DDA</strain>
        <tissue evidence="13">Liver</tissue>
    </source>
</reference>
<proteinExistence type="inferred from homology"/>
<evidence type="ECO:0000256" key="6">
    <source>
        <dbReference type="ARBA" id="ARBA00022737"/>
    </source>
</evidence>
<dbReference type="GO" id="GO:0005656">
    <property type="term" value="C:nuclear pre-replicative complex"/>
    <property type="evidence" value="ECO:0007669"/>
    <property type="project" value="TreeGrafter"/>
</dbReference>
<evidence type="ECO:0000256" key="7">
    <source>
        <dbReference type="ARBA" id="ARBA00023242"/>
    </source>
</evidence>
<accession>A0AAV7WS56</accession>
<dbReference type="GO" id="GO:0120293">
    <property type="term" value="C:dynein axonemal particle"/>
    <property type="evidence" value="ECO:0007669"/>
    <property type="project" value="UniProtKB-SubCell"/>
</dbReference>
<comment type="caution">
    <text evidence="13">The sequence shown here is derived from an EMBL/GenBank/DDBJ whole genome shotgun (WGS) entry which is preliminary data.</text>
</comment>
<organism evidence="13 14">
    <name type="scientific">Pleurodeles waltl</name>
    <name type="common">Iberian ribbed newt</name>
    <dbReference type="NCBI Taxonomy" id="8319"/>
    <lineage>
        <taxon>Eukaryota</taxon>
        <taxon>Metazoa</taxon>
        <taxon>Chordata</taxon>
        <taxon>Craniata</taxon>
        <taxon>Vertebrata</taxon>
        <taxon>Euteleostomi</taxon>
        <taxon>Amphibia</taxon>
        <taxon>Batrachia</taxon>
        <taxon>Caudata</taxon>
        <taxon>Salamandroidea</taxon>
        <taxon>Salamandridae</taxon>
        <taxon>Pleurodelinae</taxon>
        <taxon>Pleurodeles</taxon>
    </lineage>
</organism>
<dbReference type="EMBL" id="JANPWB010000001">
    <property type="protein sequence ID" value="KAJ1215507.1"/>
    <property type="molecule type" value="Genomic_DNA"/>
</dbReference>
<dbReference type="GO" id="GO:0006261">
    <property type="term" value="P:DNA-templated DNA replication"/>
    <property type="evidence" value="ECO:0007669"/>
    <property type="project" value="TreeGrafter"/>
</dbReference>
<keyword evidence="6" id="KW-0677">Repeat</keyword>
<keyword evidence="5 10" id="KW-0853">WD repeat</keyword>
<evidence type="ECO:0000256" key="9">
    <source>
        <dbReference type="ARBA" id="ARBA00045929"/>
    </source>
</evidence>
<dbReference type="PANTHER" id="PTHR18763:SF0">
    <property type="entry name" value="WD REPEAT-CONTAINING PROTEIN 18"/>
    <property type="match status" value="1"/>
</dbReference>
<comment type="similarity">
    <text evidence="11">Belongs to the WD repeat IPI3/WDR18 family.</text>
</comment>